<feature type="region of interest" description="Disordered" evidence="2">
    <location>
        <begin position="775"/>
        <end position="797"/>
    </location>
</feature>
<dbReference type="InterPro" id="IPR037986">
    <property type="entry name" value="Myo5p-like_CBD_DIL"/>
</dbReference>
<dbReference type="GO" id="GO:0051020">
    <property type="term" value="F:GTPase binding"/>
    <property type="evidence" value="ECO:0007669"/>
    <property type="project" value="TreeGrafter"/>
</dbReference>
<dbReference type="InterPro" id="IPR052072">
    <property type="entry name" value="Vascular_dev_regulator"/>
</dbReference>
<dbReference type="PROSITE" id="PS50297">
    <property type="entry name" value="ANK_REP_REGION"/>
    <property type="match status" value="2"/>
</dbReference>
<dbReference type="Gene3D" id="1.25.40.20">
    <property type="entry name" value="Ankyrin repeat-containing domain"/>
    <property type="match status" value="1"/>
</dbReference>
<dbReference type="SMART" id="SM01132">
    <property type="entry name" value="DIL"/>
    <property type="match status" value="1"/>
</dbReference>
<dbReference type="PANTHER" id="PTHR16027:SF6">
    <property type="entry name" value="DILUTE DOMAIN-CONTAINING PROTEIN"/>
    <property type="match status" value="1"/>
</dbReference>
<keyword evidence="1" id="KW-0040">ANK repeat</keyword>
<evidence type="ECO:0000256" key="2">
    <source>
        <dbReference type="SAM" id="MobiDB-lite"/>
    </source>
</evidence>
<dbReference type="STRING" id="4829.A0A168NH28"/>
<dbReference type="AlphaFoldDB" id="A0A168NH28"/>
<dbReference type="PROSITE" id="PS50088">
    <property type="entry name" value="ANK_REPEAT"/>
    <property type="match status" value="2"/>
</dbReference>
<feature type="compositionally biased region" description="Polar residues" evidence="2">
    <location>
        <begin position="775"/>
        <end position="789"/>
    </location>
</feature>
<feature type="compositionally biased region" description="Polar residues" evidence="2">
    <location>
        <begin position="253"/>
        <end position="265"/>
    </location>
</feature>
<dbReference type="Pfam" id="PF12796">
    <property type="entry name" value="Ank_2"/>
    <property type="match status" value="2"/>
</dbReference>
<feature type="repeat" description="ANK" evidence="1">
    <location>
        <begin position="148"/>
        <end position="180"/>
    </location>
</feature>
<evidence type="ECO:0000256" key="1">
    <source>
        <dbReference type="PROSITE-ProRule" id="PRU00023"/>
    </source>
</evidence>
<accession>A0A168NH28</accession>
<feature type="repeat" description="ANK" evidence="1">
    <location>
        <begin position="190"/>
        <end position="222"/>
    </location>
</feature>
<keyword evidence="5" id="KW-1185">Reference proteome</keyword>
<dbReference type="CDD" id="cd15473">
    <property type="entry name" value="Myo5p-like_CBD_DIL_ANK"/>
    <property type="match status" value="1"/>
</dbReference>
<dbReference type="PANTHER" id="PTHR16027">
    <property type="entry name" value="DILUTE DOMAIN-CONTAINING PROTEIN YPR089W"/>
    <property type="match status" value="1"/>
</dbReference>
<dbReference type="Proteomes" id="UP000078561">
    <property type="component" value="Unassembled WGS sequence"/>
</dbReference>
<dbReference type="InterPro" id="IPR036770">
    <property type="entry name" value="Ankyrin_rpt-contain_sf"/>
</dbReference>
<proteinExistence type="predicted"/>
<feature type="region of interest" description="Disordered" evidence="2">
    <location>
        <begin position="246"/>
        <end position="265"/>
    </location>
</feature>
<dbReference type="SMART" id="SM00248">
    <property type="entry name" value="ANK"/>
    <property type="match status" value="2"/>
</dbReference>
<organism evidence="4">
    <name type="scientific">Absidia glauca</name>
    <name type="common">Pin mould</name>
    <dbReference type="NCBI Taxonomy" id="4829"/>
    <lineage>
        <taxon>Eukaryota</taxon>
        <taxon>Fungi</taxon>
        <taxon>Fungi incertae sedis</taxon>
        <taxon>Mucoromycota</taxon>
        <taxon>Mucoromycotina</taxon>
        <taxon>Mucoromycetes</taxon>
        <taxon>Mucorales</taxon>
        <taxon>Cunninghamellaceae</taxon>
        <taxon>Absidia</taxon>
    </lineage>
</organism>
<sequence length="945" mass="105741">MSALDDTLCLKSEMKPQEHQETVERQKQLYENMTYDEMARHMEDNYREISGIIGAQQLATNTSSVTSLEDDGGADTVSSSRSSSGALAFDDERVVDQSNIDDSVKRIKMNKLFSRAASSGDLERLGLFLSGEDNKYKQYIDVNVKDEDGTTPLIYASCFGKIDVVRILLDANADTNVQDSCKLTLCFSGVGWSALMWATNNNHEQIVKLLLDRGASSNTRSSKGRTVMDFINTEKNQKMADIILSNSNSNSSYNPRDSLSSTTSSVAMGRIQSSTSSVLGSDCDFYYHSTMEGYDSFMADETERRQKLLEATLASLTTSNNDGELYLYNNGFDEEDIDFNCNNDGISLNSEADDGSEVHFCWDKCLPDQMFVFNQENLPKLLDSVVNHAQDSLSTPLDSSLMKSDIPGLTGKTVGDDDQTVAPVWTPANIIFLLARFAHYFCTSEVLDEVLEGSLERINQLVNANSNDINVLTYWMTNFTQLLYYLKKDHGLVGATAQYQLCLSEYVSESYTLVIHDVQTRLSKLLEPGMLGYGVIPGMEDVNFTDDWHRFFRRSNQQQQQISSPITAITSNVSPASLGMAATPRAVISILSSALETMQQNNVQPTIMIQALAQFLHYISCDLFNHVLKNKKLLCRSKALQIRMNLSYLEDWIRQHRLPTRLLSYLTPTIQLLQLLQCLSQLEDIPSLMDTLNACDSLNALQVKRCIVKYRYEVGECRISEDIEQYVVQLANDMVKYRQARQSCSLDIQRPLPQQITKLAHDPNEAAAATMIRSSSDCPTTAMKNGTTLRRTHSTSRPESMYQVLGNFMSGTGLVASHSEPPHSTTLQQQQNEAGLSTGRDTKHMEALDNRQEATLNDSASDQHGEEDEVNDMYETKDTKFLLPFKVPPMAHMNNAYSANWVQLSSPEPGSTSLERCENVATATISDRMIPTIPDAWMDLLDRTQ</sequence>
<dbReference type="InterPro" id="IPR002110">
    <property type="entry name" value="Ankyrin_rpt"/>
</dbReference>
<feature type="region of interest" description="Disordered" evidence="2">
    <location>
        <begin position="812"/>
        <end position="839"/>
    </location>
</feature>
<reference evidence="4" key="1">
    <citation type="submission" date="2016-04" db="EMBL/GenBank/DDBJ databases">
        <authorList>
            <person name="Evans L.H."/>
            <person name="Alamgir A."/>
            <person name="Owens N."/>
            <person name="Weber N.D."/>
            <person name="Virtaneva K."/>
            <person name="Barbian K."/>
            <person name="Babar A."/>
            <person name="Rosenke K."/>
        </authorList>
    </citation>
    <scope>NUCLEOTIDE SEQUENCE [LARGE SCALE GENOMIC DNA]</scope>
    <source>
        <strain evidence="4">CBS 101.48</strain>
    </source>
</reference>
<evidence type="ECO:0000259" key="3">
    <source>
        <dbReference type="PROSITE" id="PS51126"/>
    </source>
</evidence>
<feature type="region of interest" description="Disordered" evidence="2">
    <location>
        <begin position="63"/>
        <end position="83"/>
    </location>
</feature>
<dbReference type="EMBL" id="LT553219">
    <property type="protein sequence ID" value="SAM00537.1"/>
    <property type="molecule type" value="Genomic_DNA"/>
</dbReference>
<dbReference type="Pfam" id="PF01843">
    <property type="entry name" value="DIL"/>
    <property type="match status" value="1"/>
</dbReference>
<protein>
    <recommendedName>
        <fullName evidence="3">Dilute domain-containing protein</fullName>
    </recommendedName>
</protein>
<dbReference type="InParanoid" id="A0A168NH28"/>
<dbReference type="InterPro" id="IPR002710">
    <property type="entry name" value="Dilute_dom"/>
</dbReference>
<evidence type="ECO:0000313" key="4">
    <source>
        <dbReference type="EMBL" id="SAM00537.1"/>
    </source>
</evidence>
<name>A0A168NH28_ABSGL</name>
<dbReference type="OMA" id="FMADETE"/>
<gene>
    <name evidence="4" type="primary">ABSGL_06225.1 scaffold 7705</name>
</gene>
<dbReference type="OrthoDB" id="426293at2759"/>
<dbReference type="SUPFAM" id="SSF48403">
    <property type="entry name" value="Ankyrin repeat"/>
    <property type="match status" value="1"/>
</dbReference>
<evidence type="ECO:0000313" key="5">
    <source>
        <dbReference type="Proteomes" id="UP000078561"/>
    </source>
</evidence>
<feature type="compositionally biased region" description="Polar residues" evidence="2">
    <location>
        <begin position="822"/>
        <end position="835"/>
    </location>
</feature>
<feature type="domain" description="Dilute" evidence="3">
    <location>
        <begin position="452"/>
        <end position="733"/>
    </location>
</feature>
<dbReference type="PROSITE" id="PS51126">
    <property type="entry name" value="DILUTE"/>
    <property type="match status" value="1"/>
</dbReference>